<organism evidence="2 3">
    <name type="scientific">uncultured phage cr8_1</name>
    <dbReference type="NCBI Taxonomy" id="2772068"/>
    <lineage>
        <taxon>Viruses</taxon>
        <taxon>Duplodnaviria</taxon>
        <taxon>Heunggongvirae</taxon>
        <taxon>Uroviricota</taxon>
        <taxon>Caudoviricetes</taxon>
        <taxon>Crassvirales</taxon>
        <taxon>Intestiviridae</taxon>
        <taxon>Obtuvirinae</taxon>
        <taxon>Fohxhuevirus</taxon>
        <taxon>Fohxhuevirus gastrointestinalis</taxon>
    </lineage>
</organism>
<evidence type="ECO:0000313" key="2">
    <source>
        <dbReference type="EMBL" id="QOR58855.1"/>
    </source>
</evidence>
<sequence>MKVKEGFDVYDELPEDMIAYLRYNGRHFNRRLVEFATSKMTTRDSNGTEVPLEPISKDKLFDMMKQNGVYLDNNDNPYDAVFAANMCKADYLGSSITDEKHLCLYVKDVIDDVDGYDGIVFNRWYADMCRKGVQVDWYECR</sequence>
<accession>A0A7M1RWP4</accession>
<dbReference type="RefSeq" id="YP_010111013.1">
    <property type="nucleotide sequence ID" value="NC_055877.1"/>
</dbReference>
<proteinExistence type="predicted"/>
<dbReference type="Pfam" id="PF25223">
    <property type="entry name" value="DUF7841"/>
    <property type="match status" value="1"/>
</dbReference>
<dbReference type="Proteomes" id="UP000594003">
    <property type="component" value="Segment"/>
</dbReference>
<reference evidence="2 3" key="1">
    <citation type="submission" date="2020-07" db="EMBL/GenBank/DDBJ databases">
        <title>Taxonomic proposal: Crassvirales, a new order of highly abundant and diverse bacterial viruses.</title>
        <authorList>
            <person name="Shkoporov A.N."/>
            <person name="Stockdale S.R."/>
            <person name="Guerin E."/>
            <person name="Ross R.P."/>
            <person name="Hill C."/>
        </authorList>
    </citation>
    <scope>NUCLEOTIDE SEQUENCE [LARGE SCALE GENOMIC DNA]</scope>
</reference>
<evidence type="ECO:0000313" key="3">
    <source>
        <dbReference type="Proteomes" id="UP000594003"/>
    </source>
</evidence>
<keyword evidence="3" id="KW-1185">Reference proteome</keyword>
<feature type="domain" description="DUF7841" evidence="1">
    <location>
        <begin position="14"/>
        <end position="140"/>
    </location>
</feature>
<name>A0A7M1RWP4_9CAUD</name>
<protein>
    <recommendedName>
        <fullName evidence="1">DUF7841 domain-containing protein</fullName>
    </recommendedName>
</protein>
<dbReference type="KEGG" id="vg:65129338"/>
<evidence type="ECO:0000259" key="1">
    <source>
        <dbReference type="Pfam" id="PF25223"/>
    </source>
</evidence>
<dbReference type="GeneID" id="65129338"/>
<dbReference type="EMBL" id="MT774384">
    <property type="protein sequence ID" value="QOR58855.1"/>
    <property type="molecule type" value="Genomic_DNA"/>
</dbReference>
<dbReference type="InterPro" id="IPR057163">
    <property type="entry name" value="DUF7841"/>
</dbReference>